<proteinExistence type="predicted"/>
<evidence type="ECO:0000313" key="2">
    <source>
        <dbReference type="Proteomes" id="UP000325440"/>
    </source>
</evidence>
<reference evidence="1 2" key="1">
    <citation type="submission" date="2019-08" db="EMBL/GenBank/DDBJ databases">
        <authorList>
            <person name="Alioto T."/>
            <person name="Alioto T."/>
            <person name="Gomez Garrido J."/>
        </authorList>
    </citation>
    <scope>NUCLEOTIDE SEQUENCE [LARGE SCALE GENOMIC DNA]</scope>
</reference>
<gene>
    <name evidence="1" type="ORF">CINCED_3A009578</name>
</gene>
<dbReference type="AlphaFoldDB" id="A0A5E4MKZ4"/>
<protein>
    <recommendedName>
        <fullName evidence="3">Tc1-like transposase DDE domain-containing protein</fullName>
    </recommendedName>
</protein>
<name>A0A5E4MKZ4_9HEMI</name>
<dbReference type="PANTHER" id="PTHR47326:SF1">
    <property type="entry name" value="HTH PSQ-TYPE DOMAIN-CONTAINING PROTEIN"/>
    <property type="match status" value="1"/>
</dbReference>
<dbReference type="PANTHER" id="PTHR47326">
    <property type="entry name" value="TRANSPOSABLE ELEMENT TC3 TRANSPOSASE-LIKE PROTEIN"/>
    <property type="match status" value="1"/>
</dbReference>
<dbReference type="EMBL" id="CABPRJ010000571">
    <property type="protein sequence ID" value="VVC31062.1"/>
    <property type="molecule type" value="Genomic_DNA"/>
</dbReference>
<dbReference type="OrthoDB" id="6584906at2759"/>
<sequence>MFDDIPLAPRENIIFQHDGAPAHNAHIVRDYLNGQFPNRWLGTYGPIEWPPRSPDILLKEKKGSLKNNSVWQRSYKSSRFKR</sequence>
<dbReference type="Proteomes" id="UP000325440">
    <property type="component" value="Unassembled WGS sequence"/>
</dbReference>
<dbReference type="InterPro" id="IPR036397">
    <property type="entry name" value="RNaseH_sf"/>
</dbReference>
<accession>A0A5E4MKZ4</accession>
<evidence type="ECO:0000313" key="1">
    <source>
        <dbReference type="EMBL" id="VVC31062.1"/>
    </source>
</evidence>
<dbReference type="GO" id="GO:0003676">
    <property type="term" value="F:nucleic acid binding"/>
    <property type="evidence" value="ECO:0007669"/>
    <property type="project" value="InterPro"/>
</dbReference>
<evidence type="ECO:0008006" key="3">
    <source>
        <dbReference type="Google" id="ProtNLM"/>
    </source>
</evidence>
<keyword evidence="2" id="KW-1185">Reference proteome</keyword>
<organism evidence="1 2">
    <name type="scientific">Cinara cedri</name>
    <dbReference type="NCBI Taxonomy" id="506608"/>
    <lineage>
        <taxon>Eukaryota</taxon>
        <taxon>Metazoa</taxon>
        <taxon>Ecdysozoa</taxon>
        <taxon>Arthropoda</taxon>
        <taxon>Hexapoda</taxon>
        <taxon>Insecta</taxon>
        <taxon>Pterygota</taxon>
        <taxon>Neoptera</taxon>
        <taxon>Paraneoptera</taxon>
        <taxon>Hemiptera</taxon>
        <taxon>Sternorrhyncha</taxon>
        <taxon>Aphidomorpha</taxon>
        <taxon>Aphidoidea</taxon>
        <taxon>Aphididae</taxon>
        <taxon>Lachninae</taxon>
        <taxon>Cinara</taxon>
    </lineage>
</organism>
<dbReference type="Gene3D" id="3.30.420.10">
    <property type="entry name" value="Ribonuclease H-like superfamily/Ribonuclease H"/>
    <property type="match status" value="1"/>
</dbReference>